<organism evidence="1 2">
    <name type="scientific">Liparis tanakae</name>
    <name type="common">Tanaka's snailfish</name>
    <dbReference type="NCBI Taxonomy" id="230148"/>
    <lineage>
        <taxon>Eukaryota</taxon>
        <taxon>Metazoa</taxon>
        <taxon>Chordata</taxon>
        <taxon>Craniata</taxon>
        <taxon>Vertebrata</taxon>
        <taxon>Euteleostomi</taxon>
        <taxon>Actinopterygii</taxon>
        <taxon>Neopterygii</taxon>
        <taxon>Teleostei</taxon>
        <taxon>Neoteleostei</taxon>
        <taxon>Acanthomorphata</taxon>
        <taxon>Eupercaria</taxon>
        <taxon>Perciformes</taxon>
        <taxon>Cottioidei</taxon>
        <taxon>Cottales</taxon>
        <taxon>Liparidae</taxon>
        <taxon>Liparis</taxon>
    </lineage>
</organism>
<evidence type="ECO:0000313" key="1">
    <source>
        <dbReference type="EMBL" id="TNN70219.1"/>
    </source>
</evidence>
<comment type="caution">
    <text evidence="1">The sequence shown here is derived from an EMBL/GenBank/DDBJ whole genome shotgun (WGS) entry which is preliminary data.</text>
</comment>
<name>A0A4Z2HWM3_9TELE</name>
<evidence type="ECO:0000313" key="2">
    <source>
        <dbReference type="Proteomes" id="UP000314294"/>
    </source>
</evidence>
<dbReference type="Proteomes" id="UP000314294">
    <property type="component" value="Unassembled WGS sequence"/>
</dbReference>
<proteinExistence type="predicted"/>
<gene>
    <name evidence="1" type="ORF">EYF80_019590</name>
</gene>
<sequence length="84" mass="9032">MYRTQKHGRIGQSRSQLFTLTAMEAVVVVSGALAAEVALLDVQCCKRRGPLKLASFVLAIPTISCGPIPVLTTSMCCRDTSLHL</sequence>
<keyword evidence="2" id="KW-1185">Reference proteome</keyword>
<accession>A0A4Z2HWM3</accession>
<dbReference type="AlphaFoldDB" id="A0A4Z2HWM3"/>
<reference evidence="1 2" key="1">
    <citation type="submission" date="2019-03" db="EMBL/GenBank/DDBJ databases">
        <title>First draft genome of Liparis tanakae, snailfish: a comprehensive survey of snailfish specific genes.</title>
        <authorList>
            <person name="Kim W."/>
            <person name="Song I."/>
            <person name="Jeong J.-H."/>
            <person name="Kim D."/>
            <person name="Kim S."/>
            <person name="Ryu S."/>
            <person name="Song J.Y."/>
            <person name="Lee S.K."/>
        </authorList>
    </citation>
    <scope>NUCLEOTIDE SEQUENCE [LARGE SCALE GENOMIC DNA]</scope>
    <source>
        <tissue evidence="1">Muscle</tissue>
    </source>
</reference>
<protein>
    <submittedName>
        <fullName evidence="1">Uncharacterized protein</fullName>
    </submittedName>
</protein>
<dbReference type="EMBL" id="SRLO01000166">
    <property type="protein sequence ID" value="TNN70219.1"/>
    <property type="molecule type" value="Genomic_DNA"/>
</dbReference>